<dbReference type="Pfam" id="PF12704">
    <property type="entry name" value="MacB_PCD"/>
    <property type="match status" value="1"/>
</dbReference>
<feature type="region of interest" description="Disordered" evidence="7">
    <location>
        <begin position="206"/>
        <end position="225"/>
    </location>
</feature>
<evidence type="ECO:0000256" key="1">
    <source>
        <dbReference type="ARBA" id="ARBA00004651"/>
    </source>
</evidence>
<keyword evidence="3 8" id="KW-0812">Transmembrane</keyword>
<dbReference type="RefSeq" id="WP_192009125.1">
    <property type="nucleotide sequence ID" value="NZ_JACYTQ010000002.1"/>
</dbReference>
<evidence type="ECO:0000256" key="2">
    <source>
        <dbReference type="ARBA" id="ARBA00022475"/>
    </source>
</evidence>
<evidence type="ECO:0000313" key="12">
    <source>
        <dbReference type="Proteomes" id="UP000647133"/>
    </source>
</evidence>
<comment type="similarity">
    <text evidence="6">Belongs to the ABC-4 integral membrane protein family.</text>
</comment>
<evidence type="ECO:0000259" key="9">
    <source>
        <dbReference type="Pfam" id="PF02687"/>
    </source>
</evidence>
<dbReference type="InterPro" id="IPR050250">
    <property type="entry name" value="Macrolide_Exporter_MacB"/>
</dbReference>
<evidence type="ECO:0000256" key="6">
    <source>
        <dbReference type="ARBA" id="ARBA00038076"/>
    </source>
</evidence>
<reference evidence="11 12" key="1">
    <citation type="submission" date="2020-09" db="EMBL/GenBank/DDBJ databases">
        <title>Echinicola sp. CAU 1574 isolated from sand of Sido Beach.</title>
        <authorList>
            <person name="Kim W."/>
        </authorList>
    </citation>
    <scope>NUCLEOTIDE SEQUENCE [LARGE SCALE GENOMIC DNA]</scope>
    <source>
        <strain evidence="11 12">CAU 1574</strain>
    </source>
</reference>
<feature type="region of interest" description="Disordered" evidence="7">
    <location>
        <begin position="242"/>
        <end position="273"/>
    </location>
</feature>
<evidence type="ECO:0000256" key="5">
    <source>
        <dbReference type="ARBA" id="ARBA00023136"/>
    </source>
</evidence>
<comment type="subcellular location">
    <subcellularLocation>
        <location evidence="1">Cell membrane</location>
        <topology evidence="1">Multi-pass membrane protein</topology>
    </subcellularLocation>
</comment>
<sequence length="452" mass="49800">MNIFRLSIKNVTAKPLSTGLSLLLLSLGVGLISLMLHIDKHLKEQMNSNIRGIDMVVGAKGSPLQLILSAVFQVDVPTGNIQLSEANTLLKNRLIDYGIPLSYGDSYSGFRIVGTDKRYPENYSMNLAEGKLWGKSMEVTIGAAVARKTGLKVGDTFHGSHGLMEGGHVHDDQAYVVKGVFEASGSVVDQLILTDIQSVWDIHESHEHDEGEHEEVHSEDIGEDHHDHTVASVEHAEGDEAAHVHDHGHGHEEEVGHHHHEEEGEHHHHEEDREITALLVKFKNPLGLVQLPRMVNENTNMQAALPNYELTKLFSLMGIATTSLNMVALIVILVSGISVFISLYLGLRERTYEMALLRTYGASRFQLLGMMFQEGLLIAISGFVIGLIFSRLGLLLMSVLLKSEYHYDFLEAGPILGEGYLFIVTLAIGFLSALIPAISVYRIDISKSLSDA</sequence>
<name>A0ABR9AK04_9BACT</name>
<keyword evidence="12" id="KW-1185">Reference proteome</keyword>
<dbReference type="InterPro" id="IPR003838">
    <property type="entry name" value="ABC3_permease_C"/>
</dbReference>
<feature type="domain" description="MacB-like periplasmic core" evidence="10">
    <location>
        <begin position="18"/>
        <end position="199"/>
    </location>
</feature>
<dbReference type="PANTHER" id="PTHR30572">
    <property type="entry name" value="MEMBRANE COMPONENT OF TRANSPORTER-RELATED"/>
    <property type="match status" value="1"/>
</dbReference>
<accession>A0ABR9AK04</accession>
<dbReference type="Pfam" id="PF02687">
    <property type="entry name" value="FtsX"/>
    <property type="match status" value="1"/>
</dbReference>
<evidence type="ECO:0000259" key="10">
    <source>
        <dbReference type="Pfam" id="PF12704"/>
    </source>
</evidence>
<organism evidence="11 12">
    <name type="scientific">Echinicola arenosa</name>
    <dbReference type="NCBI Taxonomy" id="2774144"/>
    <lineage>
        <taxon>Bacteria</taxon>
        <taxon>Pseudomonadati</taxon>
        <taxon>Bacteroidota</taxon>
        <taxon>Cytophagia</taxon>
        <taxon>Cytophagales</taxon>
        <taxon>Cyclobacteriaceae</taxon>
        <taxon>Echinicola</taxon>
    </lineage>
</organism>
<dbReference type="InterPro" id="IPR025857">
    <property type="entry name" value="MacB_PCD"/>
</dbReference>
<dbReference type="Proteomes" id="UP000647133">
    <property type="component" value="Unassembled WGS sequence"/>
</dbReference>
<keyword evidence="2" id="KW-1003">Cell membrane</keyword>
<keyword evidence="4 8" id="KW-1133">Transmembrane helix</keyword>
<keyword evidence="5 8" id="KW-0472">Membrane</keyword>
<feature type="transmembrane region" description="Helical" evidence="8">
    <location>
        <begin position="326"/>
        <end position="347"/>
    </location>
</feature>
<feature type="transmembrane region" description="Helical" evidence="8">
    <location>
        <begin position="376"/>
        <end position="400"/>
    </location>
</feature>
<evidence type="ECO:0000256" key="4">
    <source>
        <dbReference type="ARBA" id="ARBA00022989"/>
    </source>
</evidence>
<evidence type="ECO:0000256" key="7">
    <source>
        <dbReference type="SAM" id="MobiDB-lite"/>
    </source>
</evidence>
<feature type="transmembrane region" description="Helical" evidence="8">
    <location>
        <begin position="420"/>
        <end position="441"/>
    </location>
</feature>
<protein>
    <submittedName>
        <fullName evidence="11">ABC transporter permease</fullName>
    </submittedName>
</protein>
<evidence type="ECO:0000256" key="8">
    <source>
        <dbReference type="SAM" id="Phobius"/>
    </source>
</evidence>
<comment type="caution">
    <text evidence="11">The sequence shown here is derived from an EMBL/GenBank/DDBJ whole genome shotgun (WGS) entry which is preliminary data.</text>
</comment>
<dbReference type="EMBL" id="JACYTQ010000002">
    <property type="protein sequence ID" value="MBD8488240.1"/>
    <property type="molecule type" value="Genomic_DNA"/>
</dbReference>
<evidence type="ECO:0000256" key="3">
    <source>
        <dbReference type="ARBA" id="ARBA00022692"/>
    </source>
</evidence>
<dbReference type="PANTHER" id="PTHR30572:SF4">
    <property type="entry name" value="ABC TRANSPORTER PERMEASE YTRF"/>
    <property type="match status" value="1"/>
</dbReference>
<feature type="domain" description="ABC3 transporter permease C-terminal" evidence="9">
    <location>
        <begin position="326"/>
        <end position="443"/>
    </location>
</feature>
<proteinExistence type="inferred from homology"/>
<evidence type="ECO:0000313" key="11">
    <source>
        <dbReference type="EMBL" id="MBD8488240.1"/>
    </source>
</evidence>
<gene>
    <name evidence="11" type="ORF">IFO69_05735</name>
</gene>
<feature type="transmembrane region" description="Helical" evidence="8">
    <location>
        <begin position="20"/>
        <end position="38"/>
    </location>
</feature>